<name>A0A3B0SHH2_9ZZZZ</name>
<organism evidence="1">
    <name type="scientific">hydrothermal vent metagenome</name>
    <dbReference type="NCBI Taxonomy" id="652676"/>
    <lineage>
        <taxon>unclassified sequences</taxon>
        <taxon>metagenomes</taxon>
        <taxon>ecological metagenomes</taxon>
    </lineage>
</organism>
<sequence>MKNPLKLAFGLIAVLGACSPSTTSSGAARLGQSPALSGGSYTSGGGITIATEIRQINGMTGICGAWSEGEDQQIFTKGSASGVLANATLYIGGQKLKKNLLFMRKIALTPDYSGAEANCITTKRPWQPGDEARKPVVRIPQQVVYQKSTGGANKVLFNPTGPGAGNSVREAYGIDLTDTENAYLSRTPTLIGGRYSSGGGITVAGAYQEFEGIAYVC</sequence>
<evidence type="ECO:0008006" key="2">
    <source>
        <dbReference type="Google" id="ProtNLM"/>
    </source>
</evidence>
<gene>
    <name evidence="1" type="ORF">MNBD_ALPHA07-2049</name>
</gene>
<dbReference type="EMBL" id="UOEG01000295">
    <property type="protein sequence ID" value="VAW05345.1"/>
    <property type="molecule type" value="Genomic_DNA"/>
</dbReference>
<evidence type="ECO:0000313" key="1">
    <source>
        <dbReference type="EMBL" id="VAW05345.1"/>
    </source>
</evidence>
<proteinExistence type="predicted"/>
<dbReference type="PROSITE" id="PS51257">
    <property type="entry name" value="PROKAR_LIPOPROTEIN"/>
    <property type="match status" value="1"/>
</dbReference>
<accession>A0A3B0SHH2</accession>
<protein>
    <recommendedName>
        <fullName evidence="2">Lipoprotein</fullName>
    </recommendedName>
</protein>
<dbReference type="AlphaFoldDB" id="A0A3B0SHH2"/>
<feature type="non-terminal residue" evidence="1">
    <location>
        <position position="217"/>
    </location>
</feature>
<reference evidence="1" key="1">
    <citation type="submission" date="2018-06" db="EMBL/GenBank/DDBJ databases">
        <authorList>
            <person name="Zhirakovskaya E."/>
        </authorList>
    </citation>
    <scope>NUCLEOTIDE SEQUENCE</scope>
</reference>